<feature type="domain" description="DUF2921" evidence="12">
    <location>
        <begin position="59"/>
        <end position="243"/>
    </location>
</feature>
<evidence type="ECO:0000256" key="10">
    <source>
        <dbReference type="SAM" id="Phobius"/>
    </source>
</evidence>
<dbReference type="Pfam" id="PF25333">
    <property type="entry name" value="DUF2921_N"/>
    <property type="match status" value="1"/>
</dbReference>
<keyword evidence="7" id="KW-0833">Ubl conjugation pathway</keyword>
<dbReference type="EC" id="2.3.2.27" evidence="4"/>
<comment type="subcellular location">
    <subcellularLocation>
        <location evidence="2">Endomembrane system</location>
        <topology evidence="2">Multi-pass membrane protein</topology>
    </subcellularLocation>
</comment>
<keyword evidence="5" id="KW-0808">Transferase</keyword>
<comment type="catalytic activity">
    <reaction evidence="1">
        <text>S-ubiquitinyl-[E2 ubiquitin-conjugating enzyme]-L-cysteine + [acceptor protein]-L-lysine = [E2 ubiquitin-conjugating enzyme]-L-cysteine + N(6)-ubiquitinyl-[acceptor protein]-L-lysine.</text>
        <dbReference type="EC" id="2.3.2.27"/>
    </reaction>
</comment>
<dbReference type="InterPro" id="IPR057425">
    <property type="entry name" value="DUF2921_N"/>
</dbReference>
<dbReference type="AlphaFoldDB" id="A0ABC8SC85"/>
<sequence>MIFGTISSINEQEMHAYLMFEKETLSKNLLDRYQFNRHLKWSYNYSKIMQARDFQERSKPSKLGTIMRKSFLWYPSSKSDGIAGFSFLSDVLCLKACAVPKTLQNPLPPKVYVDIVVLSMGSLFGRYWPRSHQEKVEYDQPFHPIAEPIEISGHLSITGEQFHNLSLFFEGLYDPVVGQMYMIGCRDVRAFQNSILNGTNLEGGMDSLDEVRVQYPSRNARWLQNTKIKFSINSKRSKEDPLHRIPTSLDTFLLSYQKKLDYVIFRKSFETVIRVLMITVAILCTLSQSRHSENEGHSTAYMSLVMVGIHSLGYGIPLITGDEVLFRWKELSPNNSQTYDFGKFQRFQVLDCSIKILLLVALLLTTKLLQKIWESRSRQLDHDKKLKPQMPSDKIVFLITLFIHIIVFSICHCIRNGFPPLQSGNYMYGRGYMKNFLKWWGELENYAGLVQDFFLLPQIIGNALWHIQGKPLSKFYYLGFTMVRVLLHAYDYARDPVPSRDHGDNEFQYMGLEFYS</sequence>
<dbReference type="GO" id="GO:0061630">
    <property type="term" value="F:ubiquitin protein ligase activity"/>
    <property type="evidence" value="ECO:0007669"/>
    <property type="project" value="UniProtKB-EC"/>
</dbReference>
<evidence type="ECO:0000256" key="6">
    <source>
        <dbReference type="ARBA" id="ARBA00022692"/>
    </source>
</evidence>
<evidence type="ECO:0000256" key="9">
    <source>
        <dbReference type="ARBA" id="ARBA00023136"/>
    </source>
</evidence>
<keyword evidence="6 10" id="KW-0812">Transmembrane</keyword>
<evidence type="ECO:0000313" key="13">
    <source>
        <dbReference type="EMBL" id="CAK9154435.1"/>
    </source>
</evidence>
<dbReference type="PANTHER" id="PTHR33389">
    <property type="entry name" value="FAMILY PROTEIN, PUTATIVE (DUF2921)-RELATED"/>
    <property type="match status" value="1"/>
</dbReference>
<protein>
    <recommendedName>
        <fullName evidence="4">RING-type E3 ubiquitin transferase</fullName>
        <ecNumber evidence="4">2.3.2.27</ecNumber>
    </recommendedName>
</protein>
<feature type="transmembrane region" description="Helical" evidence="10">
    <location>
        <begin position="395"/>
        <end position="418"/>
    </location>
</feature>
<keyword evidence="9 10" id="KW-0472">Membrane</keyword>
<evidence type="ECO:0000256" key="8">
    <source>
        <dbReference type="ARBA" id="ARBA00022989"/>
    </source>
</evidence>
<evidence type="ECO:0000313" key="14">
    <source>
        <dbReference type="Proteomes" id="UP001642360"/>
    </source>
</evidence>
<dbReference type="Pfam" id="PF11145">
    <property type="entry name" value="DUF2921"/>
    <property type="match status" value="1"/>
</dbReference>
<evidence type="ECO:0000256" key="2">
    <source>
        <dbReference type="ARBA" id="ARBA00004127"/>
    </source>
</evidence>
<evidence type="ECO:0000256" key="5">
    <source>
        <dbReference type="ARBA" id="ARBA00022679"/>
    </source>
</evidence>
<keyword evidence="14" id="KW-1185">Reference proteome</keyword>
<proteinExistence type="predicted"/>
<dbReference type="Proteomes" id="UP001642360">
    <property type="component" value="Unassembled WGS sequence"/>
</dbReference>
<keyword evidence="8 10" id="KW-1133">Transmembrane helix</keyword>
<dbReference type="InterPro" id="IPR021319">
    <property type="entry name" value="DUF2921"/>
</dbReference>
<reference evidence="13 14" key="1">
    <citation type="submission" date="2024-02" db="EMBL/GenBank/DDBJ databases">
        <authorList>
            <person name="Vignale AGUSTIN F."/>
            <person name="Sosa J E."/>
            <person name="Modenutti C."/>
        </authorList>
    </citation>
    <scope>NUCLEOTIDE SEQUENCE [LARGE SCALE GENOMIC DNA]</scope>
</reference>
<dbReference type="PANTHER" id="PTHR33389:SF4">
    <property type="entry name" value="PII, URIDYLYLTRANSFERASE (DUF2921)"/>
    <property type="match status" value="1"/>
</dbReference>
<evidence type="ECO:0000259" key="11">
    <source>
        <dbReference type="Pfam" id="PF11145"/>
    </source>
</evidence>
<comment type="pathway">
    <text evidence="3">Protein modification; protein ubiquitination.</text>
</comment>
<comment type="caution">
    <text evidence="13">The sequence shown here is derived from an EMBL/GenBank/DDBJ whole genome shotgun (WGS) entry which is preliminary data.</text>
</comment>
<evidence type="ECO:0000256" key="7">
    <source>
        <dbReference type="ARBA" id="ARBA00022786"/>
    </source>
</evidence>
<feature type="domain" description="SWEET-like" evidence="11">
    <location>
        <begin position="261"/>
        <end position="509"/>
    </location>
</feature>
<organism evidence="13 14">
    <name type="scientific">Ilex paraguariensis</name>
    <name type="common">yerba mate</name>
    <dbReference type="NCBI Taxonomy" id="185542"/>
    <lineage>
        <taxon>Eukaryota</taxon>
        <taxon>Viridiplantae</taxon>
        <taxon>Streptophyta</taxon>
        <taxon>Embryophyta</taxon>
        <taxon>Tracheophyta</taxon>
        <taxon>Spermatophyta</taxon>
        <taxon>Magnoliopsida</taxon>
        <taxon>eudicotyledons</taxon>
        <taxon>Gunneridae</taxon>
        <taxon>Pentapetalae</taxon>
        <taxon>asterids</taxon>
        <taxon>campanulids</taxon>
        <taxon>Aquifoliales</taxon>
        <taxon>Aquifoliaceae</taxon>
        <taxon>Ilex</taxon>
    </lineage>
</organism>
<name>A0ABC8SC85_9AQUA</name>
<dbReference type="GO" id="GO:0012505">
    <property type="term" value="C:endomembrane system"/>
    <property type="evidence" value="ECO:0007669"/>
    <property type="project" value="UniProtKB-SubCell"/>
</dbReference>
<gene>
    <name evidence="13" type="ORF">ILEXP_LOCUS22753</name>
</gene>
<accession>A0ABC8SC85</accession>
<evidence type="ECO:0000256" key="3">
    <source>
        <dbReference type="ARBA" id="ARBA00004906"/>
    </source>
</evidence>
<evidence type="ECO:0000259" key="12">
    <source>
        <dbReference type="Pfam" id="PF25333"/>
    </source>
</evidence>
<evidence type="ECO:0000256" key="1">
    <source>
        <dbReference type="ARBA" id="ARBA00000900"/>
    </source>
</evidence>
<evidence type="ECO:0000256" key="4">
    <source>
        <dbReference type="ARBA" id="ARBA00012483"/>
    </source>
</evidence>
<dbReference type="EMBL" id="CAUOFW020002525">
    <property type="protein sequence ID" value="CAK9154435.1"/>
    <property type="molecule type" value="Genomic_DNA"/>
</dbReference>